<evidence type="ECO:0000256" key="5">
    <source>
        <dbReference type="SAM" id="MobiDB-lite"/>
    </source>
</evidence>
<dbReference type="InParanoid" id="A0A2V0PAA0"/>
<evidence type="ECO:0000256" key="4">
    <source>
        <dbReference type="PROSITE-ProRule" id="PRU00134"/>
    </source>
</evidence>
<reference evidence="7 8" key="1">
    <citation type="journal article" date="2018" name="Sci. Rep.">
        <title>Raphidocelis subcapitata (=Pseudokirchneriella subcapitata) provides an insight into genome evolution and environmental adaptations in the Sphaeropleales.</title>
        <authorList>
            <person name="Suzuki S."/>
            <person name="Yamaguchi H."/>
            <person name="Nakajima N."/>
            <person name="Kawachi M."/>
        </authorList>
    </citation>
    <scope>NUCLEOTIDE SEQUENCE [LARGE SCALE GENOMIC DNA]</scope>
    <source>
        <strain evidence="7 8">NIES-35</strain>
    </source>
</reference>
<feature type="compositionally biased region" description="Low complexity" evidence="5">
    <location>
        <begin position="646"/>
        <end position="664"/>
    </location>
</feature>
<dbReference type="OrthoDB" id="537460at2759"/>
<evidence type="ECO:0000256" key="2">
    <source>
        <dbReference type="ARBA" id="ARBA00022771"/>
    </source>
</evidence>
<organism evidence="7 8">
    <name type="scientific">Raphidocelis subcapitata</name>
    <dbReference type="NCBI Taxonomy" id="307507"/>
    <lineage>
        <taxon>Eukaryota</taxon>
        <taxon>Viridiplantae</taxon>
        <taxon>Chlorophyta</taxon>
        <taxon>core chlorophytes</taxon>
        <taxon>Chlorophyceae</taxon>
        <taxon>CS clade</taxon>
        <taxon>Sphaeropleales</taxon>
        <taxon>Selenastraceae</taxon>
        <taxon>Raphidocelis</taxon>
    </lineage>
</organism>
<dbReference type="InterPro" id="IPR011989">
    <property type="entry name" value="ARM-like"/>
</dbReference>
<keyword evidence="8" id="KW-1185">Reference proteome</keyword>
<protein>
    <recommendedName>
        <fullName evidence="6">MYND-type domain-containing protein</fullName>
    </recommendedName>
</protein>
<dbReference type="Proteomes" id="UP000247498">
    <property type="component" value="Unassembled WGS sequence"/>
</dbReference>
<evidence type="ECO:0000313" key="7">
    <source>
        <dbReference type="EMBL" id="GBF94035.1"/>
    </source>
</evidence>
<dbReference type="STRING" id="307507.A0A2V0PAA0"/>
<evidence type="ECO:0000256" key="3">
    <source>
        <dbReference type="ARBA" id="ARBA00022833"/>
    </source>
</evidence>
<dbReference type="AlphaFoldDB" id="A0A2V0PAA0"/>
<dbReference type="EMBL" id="BDRX01000047">
    <property type="protein sequence ID" value="GBF94035.1"/>
    <property type="molecule type" value="Genomic_DNA"/>
</dbReference>
<dbReference type="InterPro" id="IPR002893">
    <property type="entry name" value="Znf_MYND"/>
</dbReference>
<feature type="domain" description="MYND-type" evidence="6">
    <location>
        <begin position="673"/>
        <end position="713"/>
    </location>
</feature>
<name>A0A2V0PAA0_9CHLO</name>
<evidence type="ECO:0000259" key="6">
    <source>
        <dbReference type="PROSITE" id="PS50865"/>
    </source>
</evidence>
<dbReference type="SUPFAM" id="SSF48371">
    <property type="entry name" value="ARM repeat"/>
    <property type="match status" value="1"/>
</dbReference>
<feature type="region of interest" description="Disordered" evidence="5">
    <location>
        <begin position="622"/>
        <end position="664"/>
    </location>
</feature>
<dbReference type="SUPFAM" id="SSF144232">
    <property type="entry name" value="HIT/MYND zinc finger-like"/>
    <property type="match status" value="1"/>
</dbReference>
<proteinExistence type="predicted"/>
<evidence type="ECO:0000256" key="1">
    <source>
        <dbReference type="ARBA" id="ARBA00022723"/>
    </source>
</evidence>
<dbReference type="PROSITE" id="PS01360">
    <property type="entry name" value="ZF_MYND_1"/>
    <property type="match status" value="1"/>
</dbReference>
<keyword evidence="3" id="KW-0862">Zinc</keyword>
<dbReference type="Pfam" id="PF01753">
    <property type="entry name" value="zf-MYND"/>
    <property type="match status" value="1"/>
</dbReference>
<keyword evidence="2 4" id="KW-0863">Zinc-finger</keyword>
<dbReference type="Gene3D" id="6.10.140.2220">
    <property type="match status" value="1"/>
</dbReference>
<dbReference type="Gene3D" id="1.25.10.10">
    <property type="entry name" value="Leucine-rich Repeat Variant"/>
    <property type="match status" value="1"/>
</dbReference>
<accession>A0A2V0PAA0</accession>
<sequence length="725" mass="73988">MEVQPAMCWPPQMAAAAAGAGAGADPTICEFLAAELGAIGDELSLGARNGLAPEVQEIASSWDLRSRALLDAAGAEGGLDGAEAAAAAELLQPMLSGAFAAAYPDLFSLTMHALLSTCLSCSTEALPLLLGPVGASLLDVFANARLSRQLRSAAAESLLSMLGVQGCAEALLAARGADGAVEALIAAAKREEEPHRGDAFHVLATLAGRNGAAAERAVAALLPIARERIQRAAAAGAASRAAATALVEPVRFLQHVMLPSAPAALRARVLATPGLIGAVVDLLVALGSEEWAAAREEDGDTREQPEPFTVLALVGFMSTPATYAAVLEELTSRGALPRVLALLRSPYRNARSAASFCIATIAEEAAGRDALFRSPRAAAELAAALRRAHADGEDHTMTQEHAAVALARLTQHSEGRRVAGALALAAAAEGSAGSLLGALAALIAASVDSGDSFEGRRHTCLHTALLLGRMVSVATAEQLRVLRRAAPLADACVRALQYWLTHAKMEDMAVYHLMPTAAAMAGFEDDQESRPGTQPPAATEDTAAARAALRRAPGLERVLRRYLDWARRQPSSNQVWLAFIKPAVSAARWLATLPEVKAAAAAARPAAVAAAAAAAGPAAAAGERAVAQQPQPQPGAGSSSGGADGSSGSHSGANGASGASGSGAEAAARPRACGECGKSAADEPLLRCSGCKAQYYCGEACAMANWKLHRAACKAARRAAATQRS</sequence>
<keyword evidence="1" id="KW-0479">Metal-binding</keyword>
<comment type="caution">
    <text evidence="7">The sequence shown here is derived from an EMBL/GenBank/DDBJ whole genome shotgun (WGS) entry which is preliminary data.</text>
</comment>
<gene>
    <name evidence="7" type="ORF">Rsub_07303</name>
</gene>
<dbReference type="GO" id="GO:0008270">
    <property type="term" value="F:zinc ion binding"/>
    <property type="evidence" value="ECO:0007669"/>
    <property type="project" value="UniProtKB-KW"/>
</dbReference>
<evidence type="ECO:0000313" key="8">
    <source>
        <dbReference type="Proteomes" id="UP000247498"/>
    </source>
</evidence>
<dbReference type="InterPro" id="IPR016024">
    <property type="entry name" value="ARM-type_fold"/>
</dbReference>
<dbReference type="PROSITE" id="PS50865">
    <property type="entry name" value="ZF_MYND_2"/>
    <property type="match status" value="1"/>
</dbReference>